<dbReference type="Proteomes" id="UP000030653">
    <property type="component" value="Unassembled WGS sequence"/>
</dbReference>
<accession>M5FNN4</accession>
<keyword evidence="3" id="KW-1185">Reference proteome</keyword>
<dbReference type="RefSeq" id="XP_040624623.1">
    <property type="nucleotide sequence ID" value="XM_040773992.1"/>
</dbReference>
<feature type="region of interest" description="Disordered" evidence="1">
    <location>
        <begin position="1"/>
        <end position="20"/>
    </location>
</feature>
<dbReference type="HOGENOM" id="CLU_1277582_0_0_1"/>
<gene>
    <name evidence="2" type="ORF">DACRYDRAFT_25070</name>
</gene>
<sequence>MPQRARDRSALASPHPADQARATRALQVARQQLEHPRDRHRSKGLLGCTCGCASAAPSRCTCRIADPVHFHSGSILMIVDCDRYTHEPVGEFRRSRGGRPLELKSDDMRRWTVSELQYFGVYGDGKYDGPEREKRHPGSTGVDLLAIAKPGKGRRGVPKGYELVQRPREVIVLDDDDEAEGEWEDDFELVDMPARGKRKGRTFAQAVKGKGKRRER</sequence>
<name>M5FNN4_DACPD</name>
<feature type="region of interest" description="Disordered" evidence="1">
    <location>
        <begin position="197"/>
        <end position="216"/>
    </location>
</feature>
<dbReference type="AlphaFoldDB" id="M5FNN4"/>
<dbReference type="GeneID" id="63689054"/>
<evidence type="ECO:0000313" key="2">
    <source>
        <dbReference type="EMBL" id="EJT97725.1"/>
    </source>
</evidence>
<dbReference type="EMBL" id="JH795876">
    <property type="protein sequence ID" value="EJT97725.1"/>
    <property type="molecule type" value="Genomic_DNA"/>
</dbReference>
<evidence type="ECO:0000256" key="1">
    <source>
        <dbReference type="SAM" id="MobiDB-lite"/>
    </source>
</evidence>
<organism evidence="2 3">
    <name type="scientific">Dacryopinax primogenitus (strain DJM 731)</name>
    <name type="common">Brown rot fungus</name>
    <dbReference type="NCBI Taxonomy" id="1858805"/>
    <lineage>
        <taxon>Eukaryota</taxon>
        <taxon>Fungi</taxon>
        <taxon>Dikarya</taxon>
        <taxon>Basidiomycota</taxon>
        <taxon>Agaricomycotina</taxon>
        <taxon>Dacrymycetes</taxon>
        <taxon>Dacrymycetales</taxon>
        <taxon>Dacrymycetaceae</taxon>
        <taxon>Dacryopinax</taxon>
    </lineage>
</organism>
<protein>
    <submittedName>
        <fullName evidence="2">Uncharacterized protein</fullName>
    </submittedName>
</protein>
<reference evidence="2 3" key="1">
    <citation type="journal article" date="2012" name="Science">
        <title>The Paleozoic origin of enzymatic lignin decomposition reconstructed from 31 fungal genomes.</title>
        <authorList>
            <person name="Floudas D."/>
            <person name="Binder M."/>
            <person name="Riley R."/>
            <person name="Barry K."/>
            <person name="Blanchette R.A."/>
            <person name="Henrissat B."/>
            <person name="Martinez A.T."/>
            <person name="Otillar R."/>
            <person name="Spatafora J.W."/>
            <person name="Yadav J.S."/>
            <person name="Aerts A."/>
            <person name="Benoit I."/>
            <person name="Boyd A."/>
            <person name="Carlson A."/>
            <person name="Copeland A."/>
            <person name="Coutinho P.M."/>
            <person name="de Vries R.P."/>
            <person name="Ferreira P."/>
            <person name="Findley K."/>
            <person name="Foster B."/>
            <person name="Gaskell J."/>
            <person name="Glotzer D."/>
            <person name="Gorecki P."/>
            <person name="Heitman J."/>
            <person name="Hesse C."/>
            <person name="Hori C."/>
            <person name="Igarashi K."/>
            <person name="Jurgens J.A."/>
            <person name="Kallen N."/>
            <person name="Kersten P."/>
            <person name="Kohler A."/>
            <person name="Kuees U."/>
            <person name="Kumar T.K.A."/>
            <person name="Kuo A."/>
            <person name="LaButti K."/>
            <person name="Larrondo L.F."/>
            <person name="Lindquist E."/>
            <person name="Ling A."/>
            <person name="Lombard V."/>
            <person name="Lucas S."/>
            <person name="Lundell T."/>
            <person name="Martin R."/>
            <person name="McLaughlin D.J."/>
            <person name="Morgenstern I."/>
            <person name="Morin E."/>
            <person name="Murat C."/>
            <person name="Nagy L.G."/>
            <person name="Nolan M."/>
            <person name="Ohm R.A."/>
            <person name="Patyshakuliyeva A."/>
            <person name="Rokas A."/>
            <person name="Ruiz-Duenas F.J."/>
            <person name="Sabat G."/>
            <person name="Salamov A."/>
            <person name="Samejima M."/>
            <person name="Schmutz J."/>
            <person name="Slot J.C."/>
            <person name="St John F."/>
            <person name="Stenlid J."/>
            <person name="Sun H."/>
            <person name="Sun S."/>
            <person name="Syed K."/>
            <person name="Tsang A."/>
            <person name="Wiebenga A."/>
            <person name="Young D."/>
            <person name="Pisabarro A."/>
            <person name="Eastwood D.C."/>
            <person name="Martin F."/>
            <person name="Cullen D."/>
            <person name="Grigoriev I.V."/>
            <person name="Hibbett D.S."/>
        </authorList>
    </citation>
    <scope>NUCLEOTIDE SEQUENCE [LARGE SCALE GENOMIC DNA]</scope>
    <source>
        <strain evidence="2 3">DJM-731 SS1</strain>
    </source>
</reference>
<proteinExistence type="predicted"/>
<evidence type="ECO:0000313" key="3">
    <source>
        <dbReference type="Proteomes" id="UP000030653"/>
    </source>
</evidence>